<accession>A0A545ASV1</accession>
<dbReference type="EMBL" id="VIRS01000008">
    <property type="protein sequence ID" value="TQS44417.1"/>
    <property type="molecule type" value="Genomic_DNA"/>
</dbReference>
<organism evidence="1 2">
    <name type="scientific">Cryptosporangium phraense</name>
    <dbReference type="NCBI Taxonomy" id="2593070"/>
    <lineage>
        <taxon>Bacteria</taxon>
        <taxon>Bacillati</taxon>
        <taxon>Actinomycetota</taxon>
        <taxon>Actinomycetes</taxon>
        <taxon>Cryptosporangiales</taxon>
        <taxon>Cryptosporangiaceae</taxon>
        <taxon>Cryptosporangium</taxon>
    </lineage>
</organism>
<keyword evidence="2" id="KW-1185">Reference proteome</keyword>
<comment type="caution">
    <text evidence="1">The sequence shown here is derived from an EMBL/GenBank/DDBJ whole genome shotgun (WGS) entry which is preliminary data.</text>
</comment>
<name>A0A545ASV1_9ACTN</name>
<proteinExistence type="predicted"/>
<gene>
    <name evidence="1" type="ORF">FL583_13160</name>
</gene>
<dbReference type="InParanoid" id="A0A545ASV1"/>
<dbReference type="AlphaFoldDB" id="A0A545ASV1"/>
<sequence>MITDLDQWRGLGRLLPPGEDEQFVDYFMIGEQEGGLGFLLSRLRDHDLPIPANAVAEAAVTAEEWGVWVRSEDEFRLLPVDESGGRCVRLAGPSGAVAIPDEDLVAWPWLACASCGAGVSRVCRPEPFGPWVPQHYRVEECWYEPEELWEALADLHSCCDDPECRLRWLAALD</sequence>
<evidence type="ECO:0000313" key="2">
    <source>
        <dbReference type="Proteomes" id="UP000317982"/>
    </source>
</evidence>
<dbReference type="RefSeq" id="WP_142704901.1">
    <property type="nucleotide sequence ID" value="NZ_VIRS01000008.1"/>
</dbReference>
<evidence type="ECO:0000313" key="1">
    <source>
        <dbReference type="EMBL" id="TQS44417.1"/>
    </source>
</evidence>
<dbReference type="Proteomes" id="UP000317982">
    <property type="component" value="Unassembled WGS sequence"/>
</dbReference>
<reference evidence="1 2" key="1">
    <citation type="submission" date="2019-07" db="EMBL/GenBank/DDBJ databases">
        <title>Cryptosporangium phraense sp. nov., isolated from plant litter.</title>
        <authorList>
            <person name="Suriyachadkun C."/>
        </authorList>
    </citation>
    <scope>NUCLEOTIDE SEQUENCE [LARGE SCALE GENOMIC DNA]</scope>
    <source>
        <strain evidence="1 2">A-T 5661</strain>
    </source>
</reference>
<protein>
    <submittedName>
        <fullName evidence="1">Uncharacterized protein</fullName>
    </submittedName>
</protein>
<dbReference type="OrthoDB" id="4543730at2"/>